<evidence type="ECO:0000313" key="3">
    <source>
        <dbReference type="Proteomes" id="UP001209229"/>
    </source>
</evidence>
<name>A0AAE3M6M9_9BACT</name>
<dbReference type="RefSeq" id="WP_301191639.1">
    <property type="nucleotide sequence ID" value="NZ_JAPDPJ010000043.1"/>
</dbReference>
<gene>
    <name evidence="2" type="ORF">OM075_16495</name>
</gene>
<evidence type="ECO:0000313" key="2">
    <source>
        <dbReference type="EMBL" id="MCW3788078.1"/>
    </source>
</evidence>
<dbReference type="Proteomes" id="UP001209229">
    <property type="component" value="Unassembled WGS sequence"/>
</dbReference>
<accession>A0AAE3M6M9</accession>
<keyword evidence="1" id="KW-0732">Signal</keyword>
<evidence type="ECO:0000256" key="1">
    <source>
        <dbReference type="SAM" id="SignalP"/>
    </source>
</evidence>
<sequence length="74" mass="8359">MKKSIAVSFLFLFMVAIASPVMASENTQEPQKTEKKCCSKEAKKECCSKENKKECCSKEKKSECKKAKAECEKK</sequence>
<protein>
    <submittedName>
        <fullName evidence="2">Uncharacterized protein</fullName>
    </submittedName>
</protein>
<proteinExistence type="predicted"/>
<comment type="caution">
    <text evidence="2">The sequence shown here is derived from an EMBL/GenBank/DDBJ whole genome shotgun (WGS) entry which is preliminary data.</text>
</comment>
<reference evidence="2" key="1">
    <citation type="submission" date="2022-10" db="EMBL/GenBank/DDBJ databases">
        <authorList>
            <person name="Yu W.X."/>
        </authorList>
    </citation>
    <scope>NUCLEOTIDE SEQUENCE</scope>
    <source>
        <strain evidence="2">AAT</strain>
    </source>
</reference>
<keyword evidence="3" id="KW-1185">Reference proteome</keyword>
<organism evidence="2 3">
    <name type="scientific">Plebeiibacterium sediminum</name>
    <dbReference type="NCBI Taxonomy" id="2992112"/>
    <lineage>
        <taxon>Bacteria</taxon>
        <taxon>Pseudomonadati</taxon>
        <taxon>Bacteroidota</taxon>
        <taxon>Bacteroidia</taxon>
        <taxon>Marinilabiliales</taxon>
        <taxon>Marinilabiliaceae</taxon>
        <taxon>Plebeiibacterium</taxon>
    </lineage>
</organism>
<dbReference type="AlphaFoldDB" id="A0AAE3M6M9"/>
<feature type="chain" id="PRO_5042247352" evidence="1">
    <location>
        <begin position="24"/>
        <end position="74"/>
    </location>
</feature>
<feature type="signal peptide" evidence="1">
    <location>
        <begin position="1"/>
        <end position="23"/>
    </location>
</feature>
<dbReference type="EMBL" id="JAPDPJ010000043">
    <property type="protein sequence ID" value="MCW3788078.1"/>
    <property type="molecule type" value="Genomic_DNA"/>
</dbReference>